<comment type="similarity">
    <text evidence="1">Belongs to the bacterial solute-binding protein 1 family.</text>
</comment>
<keyword evidence="2" id="KW-0813">Transport</keyword>
<evidence type="ECO:0000256" key="2">
    <source>
        <dbReference type="ARBA" id="ARBA00022448"/>
    </source>
</evidence>
<evidence type="ECO:0000313" key="6">
    <source>
        <dbReference type="Proteomes" id="UP000239209"/>
    </source>
</evidence>
<dbReference type="OrthoDB" id="9795467at2"/>
<name>A0A2T0S6F1_9ACTN</name>
<dbReference type="GO" id="GO:0055052">
    <property type="term" value="C:ATP-binding cassette (ABC) transporter complex, substrate-binding subunit-containing"/>
    <property type="evidence" value="ECO:0007669"/>
    <property type="project" value="TreeGrafter"/>
</dbReference>
<dbReference type="Pfam" id="PF01547">
    <property type="entry name" value="SBP_bac_1"/>
    <property type="match status" value="1"/>
</dbReference>
<evidence type="ECO:0000256" key="3">
    <source>
        <dbReference type="ARBA" id="ARBA00022729"/>
    </source>
</evidence>
<organism evidence="5 6">
    <name type="scientific">Pseudosporangium ferrugineum</name>
    <dbReference type="NCBI Taxonomy" id="439699"/>
    <lineage>
        <taxon>Bacteria</taxon>
        <taxon>Bacillati</taxon>
        <taxon>Actinomycetota</taxon>
        <taxon>Actinomycetes</taxon>
        <taxon>Micromonosporales</taxon>
        <taxon>Micromonosporaceae</taxon>
        <taxon>Pseudosporangium</taxon>
    </lineage>
</organism>
<reference evidence="5 6" key="1">
    <citation type="submission" date="2018-03" db="EMBL/GenBank/DDBJ databases">
        <title>Genomic Encyclopedia of Archaeal and Bacterial Type Strains, Phase II (KMG-II): from individual species to whole genera.</title>
        <authorList>
            <person name="Goeker M."/>
        </authorList>
    </citation>
    <scope>NUCLEOTIDE SEQUENCE [LARGE SCALE GENOMIC DNA]</scope>
    <source>
        <strain evidence="5 6">DSM 45348</strain>
    </source>
</reference>
<protein>
    <submittedName>
        <fullName evidence="5">Carbohydrate ABC transporter substrate-binding protein (CUT1 family)</fullName>
    </submittedName>
</protein>
<keyword evidence="3 4" id="KW-0732">Signal</keyword>
<evidence type="ECO:0000256" key="4">
    <source>
        <dbReference type="SAM" id="SignalP"/>
    </source>
</evidence>
<dbReference type="GO" id="GO:1901982">
    <property type="term" value="F:maltose binding"/>
    <property type="evidence" value="ECO:0007669"/>
    <property type="project" value="TreeGrafter"/>
</dbReference>
<dbReference type="SUPFAM" id="SSF53850">
    <property type="entry name" value="Periplasmic binding protein-like II"/>
    <property type="match status" value="1"/>
</dbReference>
<accession>A0A2T0S6F1</accession>
<evidence type="ECO:0000313" key="5">
    <source>
        <dbReference type="EMBL" id="PRY28853.1"/>
    </source>
</evidence>
<dbReference type="GO" id="GO:0015768">
    <property type="term" value="P:maltose transport"/>
    <property type="evidence" value="ECO:0007669"/>
    <property type="project" value="TreeGrafter"/>
</dbReference>
<dbReference type="PANTHER" id="PTHR30061:SF50">
    <property type="entry name" value="MALTOSE_MALTODEXTRIN-BINDING PERIPLASMIC PROTEIN"/>
    <property type="match status" value="1"/>
</dbReference>
<dbReference type="Gene3D" id="3.40.190.10">
    <property type="entry name" value="Periplasmic binding protein-like II"/>
    <property type="match status" value="2"/>
</dbReference>
<dbReference type="AlphaFoldDB" id="A0A2T0S6F1"/>
<comment type="caution">
    <text evidence="5">The sequence shown here is derived from an EMBL/GenBank/DDBJ whole genome shotgun (WGS) entry which is preliminary data.</text>
</comment>
<dbReference type="Proteomes" id="UP000239209">
    <property type="component" value="Unassembled WGS sequence"/>
</dbReference>
<proteinExistence type="inferred from homology"/>
<feature type="chain" id="PRO_5038969753" evidence="4">
    <location>
        <begin position="24"/>
        <end position="441"/>
    </location>
</feature>
<dbReference type="GO" id="GO:0042956">
    <property type="term" value="P:maltodextrin transmembrane transport"/>
    <property type="evidence" value="ECO:0007669"/>
    <property type="project" value="TreeGrafter"/>
</dbReference>
<dbReference type="CDD" id="cd14748">
    <property type="entry name" value="PBP2_UgpB"/>
    <property type="match status" value="1"/>
</dbReference>
<dbReference type="RefSeq" id="WP_106127452.1">
    <property type="nucleotide sequence ID" value="NZ_PVZG01000007.1"/>
</dbReference>
<keyword evidence="6" id="KW-1185">Reference proteome</keyword>
<feature type="signal peptide" evidence="4">
    <location>
        <begin position="1"/>
        <end position="23"/>
    </location>
</feature>
<gene>
    <name evidence="5" type="ORF">CLV70_107158</name>
</gene>
<sequence length="441" mass="47481">MNKRIPPARKTVIAAAAALLVTAACTPAPKEQKIADPGTEVSGSVELWHFFTEREAAAIDTVVKEFENAHPKIRVTVKAGQDDSKMTQAIGAGNGPDIGLSYSTDIVGKFCSSGAWVDLSAYLKRDNVDVNQLNATTRQYTEFGGKRCAMPFLADAYGLFYNRDLFTRAGLAGPPKTLAELTDYAKKLTVKNPDGSLKTVGFLPLFDFYENAGAHLAPAVGAKWLTPDGKSAVGTDPAWKTLLTWQKDLVDWYGYENLRTFRAGLGDEFSADNAFQKGKVAMNVDAEYRLAFVKDQAPTLKYGVAPIPASDPAHYGGGYVTGNIVGISKNAKNPEAAWELIKYLTTNDATIVKLANSLKNIPTTTKSFTDPALAADPDFKTFMDIFANPNSSTTPPSSSGPAYQETFQTFLTNWQAGKVKDLDAGLADADKQINSVMTLGG</sequence>
<dbReference type="EMBL" id="PVZG01000007">
    <property type="protein sequence ID" value="PRY28853.1"/>
    <property type="molecule type" value="Genomic_DNA"/>
</dbReference>
<dbReference type="PANTHER" id="PTHR30061">
    <property type="entry name" value="MALTOSE-BINDING PERIPLASMIC PROTEIN"/>
    <property type="match status" value="1"/>
</dbReference>
<evidence type="ECO:0000256" key="1">
    <source>
        <dbReference type="ARBA" id="ARBA00008520"/>
    </source>
</evidence>
<dbReference type="InterPro" id="IPR006059">
    <property type="entry name" value="SBP"/>
</dbReference>
<dbReference type="PROSITE" id="PS51257">
    <property type="entry name" value="PROKAR_LIPOPROTEIN"/>
    <property type="match status" value="1"/>
</dbReference>